<keyword evidence="4" id="KW-1185">Reference proteome</keyword>
<reference evidence="3 4" key="1">
    <citation type="journal article" date="2019" name="Mol. Ecol. Resour.">
        <title>Chromosome-level genome assembly of Triplophysa tibetana, a fish adapted to the harsh high-altitude environment of the Tibetan Plateau.</title>
        <authorList>
            <person name="Yang X."/>
            <person name="Liu H."/>
            <person name="Ma Z."/>
            <person name="Zou Y."/>
            <person name="Zou M."/>
            <person name="Mao Y."/>
            <person name="Li X."/>
            <person name="Wang H."/>
            <person name="Chen T."/>
            <person name="Wang W."/>
            <person name="Yang R."/>
        </authorList>
    </citation>
    <scope>NUCLEOTIDE SEQUENCE [LARGE SCALE GENOMIC DNA]</scope>
    <source>
        <strain evidence="3">TTIB1903HZAU</strain>
        <tissue evidence="3">Muscle</tissue>
    </source>
</reference>
<dbReference type="AlphaFoldDB" id="A0A5A9PGC9"/>
<evidence type="ECO:0000313" key="2">
    <source>
        <dbReference type="EMBL" id="KAA0721304.1"/>
    </source>
</evidence>
<organism evidence="3 4">
    <name type="scientific">Triplophysa tibetana</name>
    <dbReference type="NCBI Taxonomy" id="1572043"/>
    <lineage>
        <taxon>Eukaryota</taxon>
        <taxon>Metazoa</taxon>
        <taxon>Chordata</taxon>
        <taxon>Craniata</taxon>
        <taxon>Vertebrata</taxon>
        <taxon>Euteleostomi</taxon>
        <taxon>Actinopterygii</taxon>
        <taxon>Neopterygii</taxon>
        <taxon>Teleostei</taxon>
        <taxon>Ostariophysi</taxon>
        <taxon>Cypriniformes</taxon>
        <taxon>Nemacheilidae</taxon>
        <taxon>Triplophysa</taxon>
    </lineage>
</organism>
<dbReference type="Proteomes" id="UP000324632">
    <property type="component" value="Chromosome 5"/>
</dbReference>
<accession>A0A5A9PGC9</accession>
<evidence type="ECO:0000256" key="1">
    <source>
        <dbReference type="SAM" id="MobiDB-lite"/>
    </source>
</evidence>
<dbReference type="PANTHER" id="PTHR31025:SF19">
    <property type="entry name" value="SI:CH73-42K18.1-RELATED"/>
    <property type="match status" value="1"/>
</dbReference>
<proteinExistence type="predicted"/>
<comment type="caution">
    <text evidence="3">The sequence shown here is derived from an EMBL/GenBank/DDBJ whole genome shotgun (WGS) entry which is preliminary data.</text>
</comment>
<dbReference type="EMBL" id="SOYY01000005">
    <property type="protein sequence ID" value="KAA0721434.1"/>
    <property type="molecule type" value="Genomic_DNA"/>
</dbReference>
<evidence type="ECO:0000313" key="3">
    <source>
        <dbReference type="EMBL" id="KAA0721434.1"/>
    </source>
</evidence>
<gene>
    <name evidence="2" type="ORF">E1301_Tti022182</name>
    <name evidence="3" type="ORF">E1301_Tti023018</name>
</gene>
<feature type="region of interest" description="Disordered" evidence="1">
    <location>
        <begin position="238"/>
        <end position="284"/>
    </location>
</feature>
<dbReference type="EMBL" id="SOYY01000005">
    <property type="protein sequence ID" value="KAA0721304.1"/>
    <property type="molecule type" value="Genomic_DNA"/>
</dbReference>
<sequence>MASRSDTQEQVLAVQQRMVVRVIFTEADIRKVELTSKPDTVDLLIVSLKDVLQINYDFSLQFKDPNFDNELCNLTEISELPERPTLKIIPMLSLVEVPVPQSTSSEELSNTSSLSTDILSNSSEEGKHQWPEVFDMHIPKFSVDVEYRLRQANMLHLRDGKHLIPSKELKHDILERLAETIYALKAYPTNAEFEAVASALVRAHPCLNEQGSVSGWSGWKNSLKFKMGNYRTKMRQRGHRDITVNGSKHGKHSPFGDPPNKRIKKPKRGELNYLPDYPDGQDDSSLEDARQLMVDEMKKKTPNGALIKQKMDLTFALRRNEVVKDKPAITQICQRWPALFTEQQVCLEFSRLVGKSLRQEFYEALDHNSPRLMEIFKAKRGLTGQVLADLLRQTKASDVTEVRCLVLRGLPIILGDDPSTFFKACFVADEEGLYDSVPVGILCHEQENITPHTQSLHHNASSVGIILEGNIVMDVESLPQAMYIVFGLTYALHLNYPSYMKNTFDFFQQVLLNLGKTDLKPKLQTLKNQLAI</sequence>
<dbReference type="PANTHER" id="PTHR31025">
    <property type="entry name" value="SI:CH211-196P9.1-RELATED"/>
    <property type="match status" value="1"/>
</dbReference>
<evidence type="ECO:0008006" key="5">
    <source>
        <dbReference type="Google" id="ProtNLM"/>
    </source>
</evidence>
<protein>
    <recommendedName>
        <fullName evidence="5">Sterile alpha motif domain-containing protein 3</fullName>
    </recommendedName>
</protein>
<name>A0A5A9PGC9_9TELE</name>
<evidence type="ECO:0000313" key="4">
    <source>
        <dbReference type="Proteomes" id="UP000324632"/>
    </source>
</evidence>